<evidence type="ECO:0000256" key="9">
    <source>
        <dbReference type="HAMAP-Rule" id="MF_00125"/>
    </source>
</evidence>
<dbReference type="Gene3D" id="3.30.930.10">
    <property type="entry name" value="Bira Bifunctional Protein, Domain 2"/>
    <property type="match status" value="1"/>
</dbReference>
<organism evidence="11 12">
    <name type="scientific">Siminovitchia thermophila</name>
    <dbReference type="NCBI Taxonomy" id="1245522"/>
    <lineage>
        <taxon>Bacteria</taxon>
        <taxon>Bacillati</taxon>
        <taxon>Bacillota</taxon>
        <taxon>Bacilli</taxon>
        <taxon>Bacillales</taxon>
        <taxon>Bacillaceae</taxon>
        <taxon>Siminovitchia</taxon>
    </lineage>
</organism>
<evidence type="ECO:0000256" key="6">
    <source>
        <dbReference type="ARBA" id="ARBA00022605"/>
    </source>
</evidence>
<name>A0ABS2R0Z3_9BACI</name>
<evidence type="ECO:0000256" key="8">
    <source>
        <dbReference type="ARBA" id="ARBA00025246"/>
    </source>
</evidence>
<dbReference type="Proteomes" id="UP000823485">
    <property type="component" value="Unassembled WGS sequence"/>
</dbReference>
<evidence type="ECO:0000256" key="3">
    <source>
        <dbReference type="ARBA" id="ARBA00005539"/>
    </source>
</evidence>
<evidence type="ECO:0000256" key="7">
    <source>
        <dbReference type="ARBA" id="ARBA00023102"/>
    </source>
</evidence>
<proteinExistence type="inferred from homology"/>
<keyword evidence="12" id="KW-1185">Reference proteome</keyword>
<dbReference type="GO" id="GO:0016757">
    <property type="term" value="F:glycosyltransferase activity"/>
    <property type="evidence" value="ECO:0007669"/>
    <property type="project" value="UniProtKB-KW"/>
</dbReference>
<keyword evidence="11" id="KW-0328">Glycosyltransferase</keyword>
<gene>
    <name evidence="9" type="primary">hisZ</name>
    <name evidence="11" type="ORF">JOC94_000041</name>
</gene>
<comment type="miscellaneous">
    <text evidence="9">This function is generally fulfilled by the C-terminal part of HisG, which is missing in some bacteria such as this one.</text>
</comment>
<dbReference type="EMBL" id="JAFBFH010000001">
    <property type="protein sequence ID" value="MBM7713075.1"/>
    <property type="molecule type" value="Genomic_DNA"/>
</dbReference>
<sequence length="374" mass="42478">MFLPAGSRDEMGPAVSNRFSVMEKFRKVVTLRGYEMISTPVVEYASTFTNDYVNMKLQNMLKWFNSEGEIEVLRPDWTTAIARALSSREATPQKWAYQGSIFRTDRPGMECNQAGIEILHMPLLMGESESLLMAHSFLKEMGMEDYVIELGHANIYESLVSNLPFAKDDAEKLHQAMHDKKKDEVYHIVLNIGGKKAAAELAALVDAYGDIGVIDEYEKRWKDQEHLLQILEQMKKVAHILKASGSGDILVDLGRVKNLPYYSGMMYRGFLKKNGGVCFSGGRYDKLYDRYGRNVSAAGLAFDLDLLAEQYEEENTKQRICIIANMDTIVYAEKLRKSYENCIVDVQLDAANTGNYDKVVEIQFNDGKYEVLEK</sequence>
<reference evidence="11 12" key="1">
    <citation type="submission" date="2021-01" db="EMBL/GenBank/DDBJ databases">
        <title>Genomic Encyclopedia of Type Strains, Phase IV (KMG-IV): sequencing the most valuable type-strain genomes for metagenomic binning, comparative biology and taxonomic classification.</title>
        <authorList>
            <person name="Goeker M."/>
        </authorList>
    </citation>
    <scope>NUCLEOTIDE SEQUENCE [LARGE SCALE GENOMIC DNA]</scope>
    <source>
        <strain evidence="11 12">DSM 105453</strain>
    </source>
</reference>
<comment type="similarity">
    <text evidence="3 9">Belongs to the class-II aminoacyl-tRNA synthetase family. HisZ subfamily.</text>
</comment>
<dbReference type="SUPFAM" id="SSF55681">
    <property type="entry name" value="Class II aaRS and biotin synthetases"/>
    <property type="match status" value="1"/>
</dbReference>
<evidence type="ECO:0000259" key="10">
    <source>
        <dbReference type="Pfam" id="PF13393"/>
    </source>
</evidence>
<dbReference type="RefSeq" id="WP_077109866.1">
    <property type="nucleotide sequence ID" value="NZ_JAFBFH010000001.1"/>
</dbReference>
<keyword evidence="11" id="KW-0808">Transferase</keyword>
<comment type="subcellular location">
    <subcellularLocation>
        <location evidence="1 9">Cytoplasm</location>
    </subcellularLocation>
</comment>
<protein>
    <recommendedName>
        <fullName evidence="4 9">ATP phosphoribosyltransferase regulatory subunit</fullName>
    </recommendedName>
</protein>
<evidence type="ECO:0000256" key="5">
    <source>
        <dbReference type="ARBA" id="ARBA00022490"/>
    </source>
</evidence>
<keyword evidence="5 9" id="KW-0963">Cytoplasm</keyword>
<dbReference type="PANTHER" id="PTHR43707:SF6">
    <property type="entry name" value="ATP PHOSPHORIBOSYLTRANSFERASE REGULATORY SUBUNIT"/>
    <property type="match status" value="1"/>
</dbReference>
<comment type="caution">
    <text evidence="11">The sequence shown here is derived from an EMBL/GenBank/DDBJ whole genome shotgun (WGS) entry which is preliminary data.</text>
</comment>
<comment type="subunit">
    <text evidence="9">Heteromultimer composed of HisG and HisZ subunits.</text>
</comment>
<evidence type="ECO:0000256" key="1">
    <source>
        <dbReference type="ARBA" id="ARBA00004496"/>
    </source>
</evidence>
<dbReference type="HAMAP" id="MF_00125">
    <property type="entry name" value="HisZ"/>
    <property type="match status" value="1"/>
</dbReference>
<evidence type="ECO:0000313" key="12">
    <source>
        <dbReference type="Proteomes" id="UP000823485"/>
    </source>
</evidence>
<evidence type="ECO:0000313" key="11">
    <source>
        <dbReference type="EMBL" id="MBM7713075.1"/>
    </source>
</evidence>
<evidence type="ECO:0000256" key="2">
    <source>
        <dbReference type="ARBA" id="ARBA00004667"/>
    </source>
</evidence>
<keyword evidence="6 9" id="KW-0028">Amino-acid biosynthesis</keyword>
<accession>A0ABS2R0Z3</accession>
<keyword evidence="7 9" id="KW-0368">Histidine biosynthesis</keyword>
<comment type="pathway">
    <text evidence="2 9">Amino-acid biosynthesis; L-histidine biosynthesis; L-histidine from 5-phospho-alpha-D-ribose 1-diphosphate: step 1/9.</text>
</comment>
<feature type="domain" description="Class II Histidinyl-tRNA synthetase (HisRS)-like catalytic core" evidence="10">
    <location>
        <begin position="13"/>
        <end position="305"/>
    </location>
</feature>
<dbReference type="InterPro" id="IPR041715">
    <property type="entry name" value="HisRS-like_core"/>
</dbReference>
<dbReference type="InterPro" id="IPR045864">
    <property type="entry name" value="aa-tRNA-synth_II/BPL/LPL"/>
</dbReference>
<dbReference type="Pfam" id="PF13393">
    <property type="entry name" value="tRNA-synt_His"/>
    <property type="match status" value="1"/>
</dbReference>
<dbReference type="PANTHER" id="PTHR43707">
    <property type="entry name" value="HISTIDYL-TRNA SYNTHETASE"/>
    <property type="match status" value="1"/>
</dbReference>
<dbReference type="PIRSF" id="PIRSF001549">
    <property type="entry name" value="His-tRNA_synth"/>
    <property type="match status" value="1"/>
</dbReference>
<dbReference type="InterPro" id="IPR004517">
    <property type="entry name" value="HisZ"/>
</dbReference>
<evidence type="ECO:0000256" key="4">
    <source>
        <dbReference type="ARBA" id="ARBA00020397"/>
    </source>
</evidence>
<dbReference type="InterPro" id="IPR004516">
    <property type="entry name" value="HisRS/HisZ"/>
</dbReference>
<comment type="function">
    <text evidence="8 9">Required for the first step of histidine biosynthesis. May allow the feedback regulation of ATP phosphoribosyltransferase activity by histidine.</text>
</comment>